<evidence type="ECO:0000256" key="4">
    <source>
        <dbReference type="ARBA" id="ARBA00023125"/>
    </source>
</evidence>
<dbReference type="PANTHER" id="PTHR43133:SF52">
    <property type="entry name" value="ECF RNA POLYMERASE SIGMA FACTOR SIGL"/>
    <property type="match status" value="1"/>
</dbReference>
<dbReference type="InterPro" id="IPR014284">
    <property type="entry name" value="RNA_pol_sigma-70_dom"/>
</dbReference>
<dbReference type="Pfam" id="PF08281">
    <property type="entry name" value="Sigma70_r4_2"/>
    <property type="match status" value="1"/>
</dbReference>
<reference evidence="9 10" key="1">
    <citation type="submission" date="2019-03" db="EMBL/GenBank/DDBJ databases">
        <title>Genomic Encyclopedia of Archaeal and Bacterial Type Strains, Phase II (KMG-II): from individual species to whole genera.</title>
        <authorList>
            <person name="Goeker M."/>
        </authorList>
    </citation>
    <scope>NUCLEOTIDE SEQUENCE [LARGE SCALE GENOMIC DNA]</scope>
    <source>
        <strain evidence="9 10">DSM 24782</strain>
    </source>
</reference>
<dbReference type="InterPro" id="IPR013324">
    <property type="entry name" value="RNA_pol_sigma_r3/r4-like"/>
</dbReference>
<keyword evidence="3 6" id="KW-0731">Sigma factor</keyword>
<evidence type="ECO:0000256" key="3">
    <source>
        <dbReference type="ARBA" id="ARBA00023082"/>
    </source>
</evidence>
<dbReference type="GO" id="GO:0016987">
    <property type="term" value="F:sigma factor activity"/>
    <property type="evidence" value="ECO:0007669"/>
    <property type="project" value="UniProtKB-KW"/>
</dbReference>
<evidence type="ECO:0000259" key="8">
    <source>
        <dbReference type="Pfam" id="PF08281"/>
    </source>
</evidence>
<evidence type="ECO:0000256" key="1">
    <source>
        <dbReference type="ARBA" id="ARBA00010641"/>
    </source>
</evidence>
<dbReference type="NCBIfam" id="TIGR02937">
    <property type="entry name" value="sigma70-ECF"/>
    <property type="match status" value="1"/>
</dbReference>
<keyword evidence="5 6" id="KW-0804">Transcription</keyword>
<dbReference type="SUPFAM" id="SSF88659">
    <property type="entry name" value="Sigma3 and sigma4 domains of RNA polymerase sigma factors"/>
    <property type="match status" value="1"/>
</dbReference>
<evidence type="ECO:0000256" key="2">
    <source>
        <dbReference type="ARBA" id="ARBA00023015"/>
    </source>
</evidence>
<dbReference type="InterPro" id="IPR036388">
    <property type="entry name" value="WH-like_DNA-bd_sf"/>
</dbReference>
<dbReference type="GO" id="GO:0006352">
    <property type="term" value="P:DNA-templated transcription initiation"/>
    <property type="evidence" value="ECO:0007669"/>
    <property type="project" value="InterPro"/>
</dbReference>
<accession>A0A4R7FL97</accession>
<evidence type="ECO:0000259" key="7">
    <source>
        <dbReference type="Pfam" id="PF04542"/>
    </source>
</evidence>
<dbReference type="InterPro" id="IPR007627">
    <property type="entry name" value="RNA_pol_sigma70_r2"/>
</dbReference>
<dbReference type="InterPro" id="IPR013249">
    <property type="entry name" value="RNA_pol_sigma70_r4_t2"/>
</dbReference>
<dbReference type="Gene3D" id="1.10.10.10">
    <property type="entry name" value="Winged helix-like DNA-binding domain superfamily/Winged helix DNA-binding domain"/>
    <property type="match status" value="1"/>
</dbReference>
<feature type="domain" description="RNA polymerase sigma factor 70 region 4 type 2" evidence="8">
    <location>
        <begin position="106"/>
        <end position="156"/>
    </location>
</feature>
<evidence type="ECO:0000256" key="5">
    <source>
        <dbReference type="ARBA" id="ARBA00023163"/>
    </source>
</evidence>
<dbReference type="Proteomes" id="UP000295344">
    <property type="component" value="Unassembled WGS sequence"/>
</dbReference>
<gene>
    <name evidence="9" type="ORF">CLV52_2093</name>
</gene>
<keyword evidence="10" id="KW-1185">Reference proteome</keyword>
<protein>
    <recommendedName>
        <fullName evidence="6">RNA polymerase sigma factor</fullName>
    </recommendedName>
</protein>
<comment type="caution">
    <text evidence="9">The sequence shown here is derived from an EMBL/GenBank/DDBJ whole genome shotgun (WGS) entry which is preliminary data.</text>
</comment>
<dbReference type="PANTHER" id="PTHR43133">
    <property type="entry name" value="RNA POLYMERASE ECF-TYPE SIGMA FACTO"/>
    <property type="match status" value="1"/>
</dbReference>
<organism evidence="9 10">
    <name type="scientific">Amnibacterium kyonggiense</name>
    <dbReference type="NCBI Taxonomy" id="595671"/>
    <lineage>
        <taxon>Bacteria</taxon>
        <taxon>Bacillati</taxon>
        <taxon>Actinomycetota</taxon>
        <taxon>Actinomycetes</taxon>
        <taxon>Micrococcales</taxon>
        <taxon>Microbacteriaceae</taxon>
        <taxon>Amnibacterium</taxon>
    </lineage>
</organism>
<evidence type="ECO:0000313" key="10">
    <source>
        <dbReference type="Proteomes" id="UP000295344"/>
    </source>
</evidence>
<dbReference type="SUPFAM" id="SSF88946">
    <property type="entry name" value="Sigma2 domain of RNA polymerase sigma factors"/>
    <property type="match status" value="1"/>
</dbReference>
<dbReference type="GO" id="GO:0006950">
    <property type="term" value="P:response to stress"/>
    <property type="evidence" value="ECO:0007669"/>
    <property type="project" value="UniProtKB-ARBA"/>
</dbReference>
<dbReference type="CDD" id="cd06171">
    <property type="entry name" value="Sigma70_r4"/>
    <property type="match status" value="1"/>
</dbReference>
<keyword evidence="4 6" id="KW-0238">DNA-binding</keyword>
<keyword evidence="2 6" id="KW-0805">Transcription regulation</keyword>
<dbReference type="InterPro" id="IPR039425">
    <property type="entry name" value="RNA_pol_sigma-70-like"/>
</dbReference>
<comment type="similarity">
    <text evidence="1 6">Belongs to the sigma-70 factor family. ECF subfamily.</text>
</comment>
<dbReference type="OrthoDB" id="9811152at2"/>
<dbReference type="RefSeq" id="WP_133766258.1">
    <property type="nucleotide sequence ID" value="NZ_BAAARP010000002.1"/>
</dbReference>
<sequence length="167" mass="18952">MDEQDALLRSLTDEHGPDLFRFVLRQTRDRELAEDIVQETLARAWRNPARIAAGRDAARAWLFTVARNLVIDDARSAHKRRELGVEELPERPVDDGVDAALDRILVSDALASLSRDHRVVIVEAHYLGRSVREIAEREGIAEGTVKSRLHYGMRALRLALQERGVTR</sequence>
<dbReference type="AlphaFoldDB" id="A0A4R7FL97"/>
<dbReference type="InterPro" id="IPR013325">
    <property type="entry name" value="RNA_pol_sigma_r2"/>
</dbReference>
<feature type="domain" description="RNA polymerase sigma-70 region 2" evidence="7">
    <location>
        <begin position="13"/>
        <end position="78"/>
    </location>
</feature>
<dbReference type="Gene3D" id="1.10.1740.10">
    <property type="match status" value="1"/>
</dbReference>
<evidence type="ECO:0000313" key="9">
    <source>
        <dbReference type="EMBL" id="TDS77153.1"/>
    </source>
</evidence>
<evidence type="ECO:0000256" key="6">
    <source>
        <dbReference type="RuleBase" id="RU000716"/>
    </source>
</evidence>
<dbReference type="GO" id="GO:0003677">
    <property type="term" value="F:DNA binding"/>
    <property type="evidence" value="ECO:0007669"/>
    <property type="project" value="UniProtKB-KW"/>
</dbReference>
<name>A0A4R7FL97_9MICO</name>
<dbReference type="InterPro" id="IPR000838">
    <property type="entry name" value="RNA_pol_sigma70_ECF_CS"/>
</dbReference>
<dbReference type="EMBL" id="SOAM01000002">
    <property type="protein sequence ID" value="TDS77153.1"/>
    <property type="molecule type" value="Genomic_DNA"/>
</dbReference>
<proteinExistence type="inferred from homology"/>
<dbReference type="Pfam" id="PF04542">
    <property type="entry name" value="Sigma70_r2"/>
    <property type="match status" value="1"/>
</dbReference>
<dbReference type="NCBIfam" id="NF007227">
    <property type="entry name" value="PRK09645.1"/>
    <property type="match status" value="1"/>
</dbReference>
<dbReference type="PROSITE" id="PS01063">
    <property type="entry name" value="SIGMA70_ECF"/>
    <property type="match status" value="1"/>
</dbReference>